<evidence type="ECO:0008006" key="3">
    <source>
        <dbReference type="Google" id="ProtNLM"/>
    </source>
</evidence>
<gene>
    <name evidence="1" type="ORF">GCM10011444_26340</name>
</gene>
<comment type="caution">
    <text evidence="1">The sequence shown here is derived from an EMBL/GenBank/DDBJ whole genome shotgun (WGS) entry which is preliminary data.</text>
</comment>
<accession>A0ABQ2C260</accession>
<protein>
    <recommendedName>
        <fullName evidence="3">Glycine dehydrogenase</fullName>
    </recommendedName>
</protein>
<organism evidence="1 2">
    <name type="scientific">Winogradskyella haliclonae</name>
    <dbReference type="NCBI Taxonomy" id="2048558"/>
    <lineage>
        <taxon>Bacteria</taxon>
        <taxon>Pseudomonadati</taxon>
        <taxon>Bacteroidota</taxon>
        <taxon>Flavobacteriia</taxon>
        <taxon>Flavobacteriales</taxon>
        <taxon>Flavobacteriaceae</taxon>
        <taxon>Winogradskyella</taxon>
    </lineage>
</organism>
<evidence type="ECO:0000313" key="2">
    <source>
        <dbReference type="Proteomes" id="UP000624701"/>
    </source>
</evidence>
<proteinExistence type="predicted"/>
<dbReference type="RefSeq" id="WP_188375232.1">
    <property type="nucleotide sequence ID" value="NZ_BMDQ01000004.1"/>
</dbReference>
<reference evidence="2" key="1">
    <citation type="journal article" date="2019" name="Int. J. Syst. Evol. Microbiol.">
        <title>The Global Catalogue of Microorganisms (GCM) 10K type strain sequencing project: providing services to taxonomists for standard genome sequencing and annotation.</title>
        <authorList>
            <consortium name="The Broad Institute Genomics Platform"/>
            <consortium name="The Broad Institute Genome Sequencing Center for Infectious Disease"/>
            <person name="Wu L."/>
            <person name="Ma J."/>
        </authorList>
    </citation>
    <scope>NUCLEOTIDE SEQUENCE [LARGE SCALE GENOMIC DNA]</scope>
    <source>
        <strain evidence="2">CCM 8681</strain>
    </source>
</reference>
<evidence type="ECO:0000313" key="1">
    <source>
        <dbReference type="EMBL" id="GGI58325.1"/>
    </source>
</evidence>
<name>A0ABQ2C260_9FLAO</name>
<dbReference type="Proteomes" id="UP000624701">
    <property type="component" value="Unassembled WGS sequence"/>
</dbReference>
<keyword evidence="2" id="KW-1185">Reference proteome</keyword>
<dbReference type="EMBL" id="BMDQ01000004">
    <property type="protein sequence ID" value="GGI58325.1"/>
    <property type="molecule type" value="Genomic_DNA"/>
</dbReference>
<sequence length="85" mass="10075">MKKSILFITCEEAHHICDKNQYGEATLWERVKLGIRLSWCQITRAYTKRNNKLTKLIENSDANCLNSEEKDNLQKQFEKELSKQK</sequence>